<keyword evidence="2" id="KW-0479">Metal-binding</keyword>
<evidence type="ECO:0000256" key="5">
    <source>
        <dbReference type="SAM" id="MobiDB-lite"/>
    </source>
</evidence>
<comment type="caution">
    <text evidence="7">The sequence shown here is derived from an EMBL/GenBank/DDBJ whole genome shotgun (WGS) entry which is preliminary data.</text>
</comment>
<feature type="non-terminal residue" evidence="7">
    <location>
        <position position="1"/>
    </location>
</feature>
<dbReference type="AlphaFoldDB" id="A0A9P4JQ33"/>
<accession>A0A9P4JQ33</accession>
<dbReference type="Pfam" id="PF04828">
    <property type="entry name" value="GFA"/>
    <property type="match status" value="2"/>
</dbReference>
<dbReference type="GO" id="GO:0046872">
    <property type="term" value="F:metal ion binding"/>
    <property type="evidence" value="ECO:0007669"/>
    <property type="project" value="UniProtKB-KW"/>
</dbReference>
<proteinExistence type="inferred from homology"/>
<evidence type="ECO:0000313" key="8">
    <source>
        <dbReference type="Proteomes" id="UP000799536"/>
    </source>
</evidence>
<dbReference type="PANTHER" id="PTHR33337:SF30">
    <property type="entry name" value="DUF636 DOMAIN PROTEIN (AFU_ORTHOLOGUE AFUA_1G03180)"/>
    <property type="match status" value="1"/>
</dbReference>
<dbReference type="PROSITE" id="PS51891">
    <property type="entry name" value="CENP_V_GFA"/>
    <property type="match status" value="2"/>
</dbReference>
<dbReference type="SUPFAM" id="SSF51316">
    <property type="entry name" value="Mss4-like"/>
    <property type="match status" value="2"/>
</dbReference>
<keyword evidence="8" id="KW-1185">Reference proteome</keyword>
<feature type="region of interest" description="Disordered" evidence="5">
    <location>
        <begin position="141"/>
        <end position="162"/>
    </location>
</feature>
<reference evidence="7" key="1">
    <citation type="journal article" date="2020" name="Stud. Mycol.">
        <title>101 Dothideomycetes genomes: a test case for predicting lifestyles and emergence of pathogens.</title>
        <authorList>
            <person name="Haridas S."/>
            <person name="Albert R."/>
            <person name="Binder M."/>
            <person name="Bloem J."/>
            <person name="Labutti K."/>
            <person name="Salamov A."/>
            <person name="Andreopoulos B."/>
            <person name="Baker S."/>
            <person name="Barry K."/>
            <person name="Bills G."/>
            <person name="Bluhm B."/>
            <person name="Cannon C."/>
            <person name="Castanera R."/>
            <person name="Culley D."/>
            <person name="Daum C."/>
            <person name="Ezra D."/>
            <person name="Gonzalez J."/>
            <person name="Henrissat B."/>
            <person name="Kuo A."/>
            <person name="Liang C."/>
            <person name="Lipzen A."/>
            <person name="Lutzoni F."/>
            <person name="Magnuson J."/>
            <person name="Mondo S."/>
            <person name="Nolan M."/>
            <person name="Ohm R."/>
            <person name="Pangilinan J."/>
            <person name="Park H.-J."/>
            <person name="Ramirez L."/>
            <person name="Alfaro M."/>
            <person name="Sun H."/>
            <person name="Tritt A."/>
            <person name="Yoshinaga Y."/>
            <person name="Zwiers L.-H."/>
            <person name="Turgeon B."/>
            <person name="Goodwin S."/>
            <person name="Spatafora J."/>
            <person name="Crous P."/>
            <person name="Grigoriev I."/>
        </authorList>
    </citation>
    <scope>NUCLEOTIDE SEQUENCE</scope>
    <source>
        <strain evidence="7">ATCC 74209</strain>
    </source>
</reference>
<dbReference type="Gene3D" id="2.170.150.70">
    <property type="match status" value="1"/>
</dbReference>
<dbReference type="GO" id="GO:0016846">
    <property type="term" value="F:carbon-sulfur lyase activity"/>
    <property type="evidence" value="ECO:0007669"/>
    <property type="project" value="InterPro"/>
</dbReference>
<feature type="domain" description="CENP-V/GFA" evidence="6">
    <location>
        <begin position="1"/>
        <end position="114"/>
    </location>
</feature>
<protein>
    <recommendedName>
        <fullName evidence="6">CENP-V/GFA domain-containing protein</fullName>
    </recommendedName>
</protein>
<dbReference type="InterPro" id="IPR006913">
    <property type="entry name" value="CENP-V/GFA"/>
</dbReference>
<dbReference type="EMBL" id="ML993993">
    <property type="protein sequence ID" value="KAF2201042.1"/>
    <property type="molecule type" value="Genomic_DNA"/>
</dbReference>
<evidence type="ECO:0000259" key="6">
    <source>
        <dbReference type="PROSITE" id="PS51891"/>
    </source>
</evidence>
<comment type="similarity">
    <text evidence="1">Belongs to the Gfa family.</text>
</comment>
<evidence type="ECO:0000256" key="3">
    <source>
        <dbReference type="ARBA" id="ARBA00022833"/>
    </source>
</evidence>
<gene>
    <name evidence="7" type="ORF">GQ43DRAFT_334541</name>
</gene>
<evidence type="ECO:0000256" key="2">
    <source>
        <dbReference type="ARBA" id="ARBA00022723"/>
    </source>
</evidence>
<evidence type="ECO:0000256" key="4">
    <source>
        <dbReference type="ARBA" id="ARBA00023239"/>
    </source>
</evidence>
<dbReference type="Gene3D" id="3.90.1590.10">
    <property type="entry name" value="glutathione-dependent formaldehyde- activating enzyme (gfa)"/>
    <property type="match status" value="1"/>
</dbReference>
<dbReference type="InterPro" id="IPR011057">
    <property type="entry name" value="Mss4-like_sf"/>
</dbReference>
<feature type="non-terminal residue" evidence="7">
    <location>
        <position position="357"/>
    </location>
</feature>
<keyword evidence="4" id="KW-0456">Lyase</keyword>
<keyword evidence="3" id="KW-0862">Zinc</keyword>
<organism evidence="7 8">
    <name type="scientific">Delitschia confertaspora ATCC 74209</name>
    <dbReference type="NCBI Taxonomy" id="1513339"/>
    <lineage>
        <taxon>Eukaryota</taxon>
        <taxon>Fungi</taxon>
        <taxon>Dikarya</taxon>
        <taxon>Ascomycota</taxon>
        <taxon>Pezizomycotina</taxon>
        <taxon>Dothideomycetes</taxon>
        <taxon>Pleosporomycetidae</taxon>
        <taxon>Pleosporales</taxon>
        <taxon>Delitschiaceae</taxon>
        <taxon>Delitschia</taxon>
    </lineage>
</organism>
<dbReference type="OrthoDB" id="5422068at2759"/>
<evidence type="ECO:0000256" key="1">
    <source>
        <dbReference type="ARBA" id="ARBA00005495"/>
    </source>
</evidence>
<dbReference type="PANTHER" id="PTHR33337">
    <property type="entry name" value="GFA DOMAIN-CONTAINING PROTEIN"/>
    <property type="match status" value="1"/>
</dbReference>
<feature type="domain" description="CENP-V/GFA" evidence="6">
    <location>
        <begin position="204"/>
        <end position="323"/>
    </location>
</feature>
<name>A0A9P4JQ33_9PLEO</name>
<sequence>VSCLCGAATHTFSVPLSKLPLPTNLCNCNTSRRISGTLVTSYVNITFDPTAPKPDLSALTPYESSDILTRYFCSTCGTHMYLEYKHDDHFEAATGTFKLSTTDDIIDFQSHTWISDTIDGGASQFLPIIAGRQLQRYLQEPDQSEEVPLNHKTHPSTTTEQTKQEGKLHVHCHCNGVQFYISRPTSASTTKTSSPYSDGIIPFHSGSNSNPSNNPWWLAPRGRYLAGTCACSSCRRALGFDIMFWAFIPIANITLDKEGTKSFEHEPYWGTMKVYRSTKDVPRTFCKVCGANVFWHGQVRPTLIDVAAGLMDAESGARAEDWLSWWASRVSFQENALNKGLIEGLAKGLKEWAERNK</sequence>
<dbReference type="Proteomes" id="UP000799536">
    <property type="component" value="Unassembled WGS sequence"/>
</dbReference>
<evidence type="ECO:0000313" key="7">
    <source>
        <dbReference type="EMBL" id="KAF2201042.1"/>
    </source>
</evidence>